<dbReference type="PANTHER" id="PTHR43133">
    <property type="entry name" value="RNA POLYMERASE ECF-TYPE SIGMA FACTO"/>
    <property type="match status" value="1"/>
</dbReference>
<evidence type="ECO:0000256" key="2">
    <source>
        <dbReference type="ARBA" id="ARBA00023015"/>
    </source>
</evidence>
<evidence type="ECO:0000256" key="1">
    <source>
        <dbReference type="ARBA" id="ARBA00010641"/>
    </source>
</evidence>
<dbReference type="InterPro" id="IPR007630">
    <property type="entry name" value="RNA_pol_sigma70_r4"/>
</dbReference>
<dbReference type="Gene3D" id="1.10.1740.10">
    <property type="match status" value="1"/>
</dbReference>
<feature type="compositionally biased region" description="Basic and acidic residues" evidence="6">
    <location>
        <begin position="149"/>
        <end position="158"/>
    </location>
</feature>
<dbReference type="Pfam" id="PF04545">
    <property type="entry name" value="Sigma70_r4"/>
    <property type="match status" value="1"/>
</dbReference>
<feature type="domain" description="RNA polymerase sigma-70 region 4" evidence="8">
    <location>
        <begin position="176"/>
        <end position="225"/>
    </location>
</feature>
<evidence type="ECO:0000313" key="9">
    <source>
        <dbReference type="EMBL" id="SOD50444.1"/>
    </source>
</evidence>
<dbReference type="Gene3D" id="1.10.10.10">
    <property type="entry name" value="Winged helix-like DNA-binding domain superfamily/Winged helix DNA-binding domain"/>
    <property type="match status" value="1"/>
</dbReference>
<dbReference type="GO" id="GO:0016987">
    <property type="term" value="F:sigma factor activity"/>
    <property type="evidence" value="ECO:0007669"/>
    <property type="project" value="UniProtKB-KW"/>
</dbReference>
<keyword evidence="2" id="KW-0805">Transcription regulation</keyword>
<feature type="region of interest" description="Disordered" evidence="6">
    <location>
        <begin position="135"/>
        <end position="158"/>
    </location>
</feature>
<dbReference type="InterPro" id="IPR036388">
    <property type="entry name" value="WH-like_DNA-bd_sf"/>
</dbReference>
<dbReference type="PANTHER" id="PTHR43133:SF8">
    <property type="entry name" value="RNA POLYMERASE SIGMA FACTOR HI_1459-RELATED"/>
    <property type="match status" value="1"/>
</dbReference>
<proteinExistence type="inferred from homology"/>
<dbReference type="GO" id="GO:0006352">
    <property type="term" value="P:DNA-templated transcription initiation"/>
    <property type="evidence" value="ECO:0007669"/>
    <property type="project" value="InterPro"/>
</dbReference>
<dbReference type="InterPro" id="IPR014284">
    <property type="entry name" value="RNA_pol_sigma-70_dom"/>
</dbReference>
<evidence type="ECO:0000313" key="10">
    <source>
        <dbReference type="Proteomes" id="UP000219374"/>
    </source>
</evidence>
<sequence length="229" mass="26062">MANLAYLPTLPSPAAAALPAFWLNRRAGTPATGFPSAREPLTLMAVNDLAEPSDETLMLAYAAGDAGAFEQLYGRHRGALYRFLMRNLRDSALADEFFQDVWQRVIAARRGWKPEAAFTTWLFRIAHNRLNDHWRASKHRPPAPEDAEERTARVADPDTPERQLSAFEQRRRLQLALAELPDEQREVVQLRLEQELSLEEIGDITGVGRETVKSRLRYAMDKLRARLNE</sequence>
<evidence type="ECO:0000259" key="8">
    <source>
        <dbReference type="Pfam" id="PF04545"/>
    </source>
</evidence>
<dbReference type="Proteomes" id="UP000219374">
    <property type="component" value="Unassembled WGS sequence"/>
</dbReference>
<organism evidence="9 10">
    <name type="scientific">Pseudoxanthomonas wuyuanensis</name>
    <dbReference type="NCBI Taxonomy" id="1073196"/>
    <lineage>
        <taxon>Bacteria</taxon>
        <taxon>Pseudomonadati</taxon>
        <taxon>Pseudomonadota</taxon>
        <taxon>Gammaproteobacteria</taxon>
        <taxon>Lysobacterales</taxon>
        <taxon>Lysobacteraceae</taxon>
        <taxon>Pseudoxanthomonas</taxon>
    </lineage>
</organism>
<evidence type="ECO:0000256" key="4">
    <source>
        <dbReference type="ARBA" id="ARBA00023125"/>
    </source>
</evidence>
<dbReference type="InterPro" id="IPR013325">
    <property type="entry name" value="RNA_pol_sigma_r2"/>
</dbReference>
<keyword evidence="3" id="KW-0731">Sigma factor</keyword>
<keyword evidence="4" id="KW-0238">DNA-binding</keyword>
<evidence type="ECO:0000259" key="7">
    <source>
        <dbReference type="Pfam" id="PF04542"/>
    </source>
</evidence>
<reference evidence="9 10" key="1">
    <citation type="submission" date="2017-09" db="EMBL/GenBank/DDBJ databases">
        <authorList>
            <person name="Ehlers B."/>
            <person name="Leendertz F.H."/>
        </authorList>
    </citation>
    <scope>NUCLEOTIDE SEQUENCE [LARGE SCALE GENOMIC DNA]</scope>
    <source>
        <strain evidence="9 10">CGMCC 1.10978</strain>
    </source>
</reference>
<evidence type="ECO:0000256" key="3">
    <source>
        <dbReference type="ARBA" id="ARBA00023082"/>
    </source>
</evidence>
<dbReference type="CDD" id="cd06171">
    <property type="entry name" value="Sigma70_r4"/>
    <property type="match status" value="1"/>
</dbReference>
<dbReference type="NCBIfam" id="NF009166">
    <property type="entry name" value="PRK12513.1"/>
    <property type="match status" value="1"/>
</dbReference>
<dbReference type="NCBIfam" id="TIGR02937">
    <property type="entry name" value="sigma70-ECF"/>
    <property type="match status" value="1"/>
</dbReference>
<gene>
    <name evidence="9" type="ORF">SAMN06296416_101125</name>
</gene>
<feature type="domain" description="RNA polymerase sigma-70 region 2" evidence="7">
    <location>
        <begin position="72"/>
        <end position="138"/>
    </location>
</feature>
<dbReference type="GO" id="GO:0003677">
    <property type="term" value="F:DNA binding"/>
    <property type="evidence" value="ECO:0007669"/>
    <property type="project" value="UniProtKB-KW"/>
</dbReference>
<comment type="similarity">
    <text evidence="1">Belongs to the sigma-70 factor family. ECF subfamily.</text>
</comment>
<dbReference type="AlphaFoldDB" id="A0A286CVQ5"/>
<evidence type="ECO:0000256" key="6">
    <source>
        <dbReference type="SAM" id="MobiDB-lite"/>
    </source>
</evidence>
<dbReference type="EMBL" id="OCND01000001">
    <property type="protein sequence ID" value="SOD50444.1"/>
    <property type="molecule type" value="Genomic_DNA"/>
</dbReference>
<dbReference type="InterPro" id="IPR039425">
    <property type="entry name" value="RNA_pol_sigma-70-like"/>
</dbReference>
<dbReference type="SUPFAM" id="SSF88946">
    <property type="entry name" value="Sigma2 domain of RNA polymerase sigma factors"/>
    <property type="match status" value="1"/>
</dbReference>
<keyword evidence="10" id="KW-1185">Reference proteome</keyword>
<name>A0A286CVQ5_9GAMM</name>
<dbReference type="InterPro" id="IPR007627">
    <property type="entry name" value="RNA_pol_sigma70_r2"/>
</dbReference>
<dbReference type="InterPro" id="IPR013324">
    <property type="entry name" value="RNA_pol_sigma_r3/r4-like"/>
</dbReference>
<keyword evidence="5" id="KW-0804">Transcription</keyword>
<protein>
    <submittedName>
        <fullName evidence="9">RNA polymerase sigma-70 factor, ECF subfamily</fullName>
    </submittedName>
</protein>
<accession>A0A286CVQ5</accession>
<evidence type="ECO:0000256" key="5">
    <source>
        <dbReference type="ARBA" id="ARBA00023163"/>
    </source>
</evidence>
<dbReference type="SUPFAM" id="SSF88659">
    <property type="entry name" value="Sigma3 and sigma4 domains of RNA polymerase sigma factors"/>
    <property type="match status" value="1"/>
</dbReference>
<dbReference type="Pfam" id="PF04542">
    <property type="entry name" value="Sigma70_r2"/>
    <property type="match status" value="1"/>
</dbReference>